<evidence type="ECO:0000313" key="2">
    <source>
        <dbReference type="Proteomes" id="UP001066276"/>
    </source>
</evidence>
<name>A0AAV7QCW6_PLEWA</name>
<dbReference type="Proteomes" id="UP001066276">
    <property type="component" value="Chromosome 6"/>
</dbReference>
<comment type="caution">
    <text evidence="1">The sequence shown here is derived from an EMBL/GenBank/DDBJ whole genome shotgun (WGS) entry which is preliminary data.</text>
</comment>
<reference evidence="1" key="1">
    <citation type="journal article" date="2022" name="bioRxiv">
        <title>Sequencing and chromosome-scale assembly of the giantPleurodeles waltlgenome.</title>
        <authorList>
            <person name="Brown T."/>
            <person name="Elewa A."/>
            <person name="Iarovenko S."/>
            <person name="Subramanian E."/>
            <person name="Araus A.J."/>
            <person name="Petzold A."/>
            <person name="Susuki M."/>
            <person name="Suzuki K.-i.T."/>
            <person name="Hayashi T."/>
            <person name="Toyoda A."/>
            <person name="Oliveira C."/>
            <person name="Osipova E."/>
            <person name="Leigh N.D."/>
            <person name="Simon A."/>
            <person name="Yun M.H."/>
        </authorList>
    </citation>
    <scope>NUCLEOTIDE SEQUENCE</scope>
    <source>
        <strain evidence="1">20211129_DDA</strain>
        <tissue evidence="1">Liver</tissue>
    </source>
</reference>
<proteinExistence type="predicted"/>
<dbReference type="EMBL" id="JANPWB010000010">
    <property type="protein sequence ID" value="KAJ1137321.1"/>
    <property type="molecule type" value="Genomic_DNA"/>
</dbReference>
<gene>
    <name evidence="1" type="ORF">NDU88_003733</name>
</gene>
<dbReference type="AlphaFoldDB" id="A0AAV7QCW6"/>
<evidence type="ECO:0000313" key="1">
    <source>
        <dbReference type="EMBL" id="KAJ1137321.1"/>
    </source>
</evidence>
<protein>
    <submittedName>
        <fullName evidence="1">Uncharacterized protein</fullName>
    </submittedName>
</protein>
<sequence length="119" mass="13206">MRAMRTPEAMTRSWPAVNKTDRRAEVKPLCDNTVKVFSSGQDILPALAVRALSEGPSMLSALGMEVSAPRQTILFLFDLETVACARSALGDLEGCQDWDQAMARLWHDTWWTLLQPSGL</sequence>
<accession>A0AAV7QCW6</accession>
<organism evidence="1 2">
    <name type="scientific">Pleurodeles waltl</name>
    <name type="common">Iberian ribbed newt</name>
    <dbReference type="NCBI Taxonomy" id="8319"/>
    <lineage>
        <taxon>Eukaryota</taxon>
        <taxon>Metazoa</taxon>
        <taxon>Chordata</taxon>
        <taxon>Craniata</taxon>
        <taxon>Vertebrata</taxon>
        <taxon>Euteleostomi</taxon>
        <taxon>Amphibia</taxon>
        <taxon>Batrachia</taxon>
        <taxon>Caudata</taxon>
        <taxon>Salamandroidea</taxon>
        <taxon>Salamandridae</taxon>
        <taxon>Pleurodelinae</taxon>
        <taxon>Pleurodeles</taxon>
    </lineage>
</organism>
<keyword evidence="2" id="KW-1185">Reference proteome</keyword>